<protein>
    <recommendedName>
        <fullName evidence="1">Carboxymuconolactone decarboxylase-like domain-containing protein</fullName>
    </recommendedName>
</protein>
<gene>
    <name evidence="2" type="ORF">LTR78_009739</name>
</gene>
<dbReference type="Gene3D" id="1.20.1290.10">
    <property type="entry name" value="AhpD-like"/>
    <property type="match status" value="1"/>
</dbReference>
<dbReference type="GO" id="GO:0051920">
    <property type="term" value="F:peroxiredoxin activity"/>
    <property type="evidence" value="ECO:0007669"/>
    <property type="project" value="InterPro"/>
</dbReference>
<accession>A0AAE0WFA5</accession>
<dbReference type="InterPro" id="IPR003779">
    <property type="entry name" value="CMD-like"/>
</dbReference>
<dbReference type="Proteomes" id="UP001274830">
    <property type="component" value="Unassembled WGS sequence"/>
</dbReference>
<evidence type="ECO:0000259" key="1">
    <source>
        <dbReference type="Pfam" id="PF02627"/>
    </source>
</evidence>
<dbReference type="PANTHER" id="PTHR33570:SF2">
    <property type="entry name" value="CARBOXYMUCONOLACTONE DECARBOXYLASE-LIKE DOMAIN-CONTAINING PROTEIN"/>
    <property type="match status" value="1"/>
</dbReference>
<sequence>MPDDDQSSAVLAARKTLYDAGIKIRREVTGAEHVERSTANITDFSKPMQDFATEAGWGGLWSRPGISRRDRSLLNLAMLTAMGKDMELGVHVRGAVRNGCSLVEIRETLLNASGYAGLPAGLAAFRVAERVLKDMVEKGHYLIALLESEYPRNSHETFSNSKFTLALWGTNTYACAIVLKVFMTKWKLRTVVKALVTKTTVMSEVDYLCANRNYHRADQMRDQDSRKLG</sequence>
<name>A0AAE0WFA5_9PEZI</name>
<evidence type="ECO:0000313" key="2">
    <source>
        <dbReference type="EMBL" id="KAK3670386.1"/>
    </source>
</evidence>
<feature type="domain" description="Carboxymuconolactone decarboxylase-like" evidence="1">
    <location>
        <begin position="48"/>
        <end position="129"/>
    </location>
</feature>
<proteinExistence type="predicted"/>
<reference evidence="2" key="1">
    <citation type="submission" date="2023-07" db="EMBL/GenBank/DDBJ databases">
        <title>Black Yeasts Isolated from many extreme environments.</title>
        <authorList>
            <person name="Coleine C."/>
            <person name="Stajich J.E."/>
            <person name="Selbmann L."/>
        </authorList>
    </citation>
    <scope>NUCLEOTIDE SEQUENCE</scope>
    <source>
        <strain evidence="2">CCFEE 5485</strain>
    </source>
</reference>
<dbReference type="AlphaFoldDB" id="A0AAE0WFA5"/>
<dbReference type="PANTHER" id="PTHR33570">
    <property type="entry name" value="4-CARBOXYMUCONOLACTONE DECARBOXYLASE FAMILY PROTEIN"/>
    <property type="match status" value="1"/>
</dbReference>
<dbReference type="Pfam" id="PF02627">
    <property type="entry name" value="CMD"/>
    <property type="match status" value="1"/>
</dbReference>
<dbReference type="InterPro" id="IPR029032">
    <property type="entry name" value="AhpD-like"/>
</dbReference>
<comment type="caution">
    <text evidence="2">The sequence shown here is derived from an EMBL/GenBank/DDBJ whole genome shotgun (WGS) entry which is preliminary data.</text>
</comment>
<dbReference type="SUPFAM" id="SSF69118">
    <property type="entry name" value="AhpD-like"/>
    <property type="match status" value="1"/>
</dbReference>
<organism evidence="2 3">
    <name type="scientific">Recurvomyces mirabilis</name>
    <dbReference type="NCBI Taxonomy" id="574656"/>
    <lineage>
        <taxon>Eukaryota</taxon>
        <taxon>Fungi</taxon>
        <taxon>Dikarya</taxon>
        <taxon>Ascomycota</taxon>
        <taxon>Pezizomycotina</taxon>
        <taxon>Dothideomycetes</taxon>
        <taxon>Dothideomycetidae</taxon>
        <taxon>Mycosphaerellales</taxon>
        <taxon>Teratosphaeriaceae</taxon>
        <taxon>Recurvomyces</taxon>
    </lineage>
</organism>
<dbReference type="InterPro" id="IPR052512">
    <property type="entry name" value="4CMD/NDH-1_regulator"/>
</dbReference>
<keyword evidence="3" id="KW-1185">Reference proteome</keyword>
<dbReference type="EMBL" id="JAUTXT010000057">
    <property type="protein sequence ID" value="KAK3670386.1"/>
    <property type="molecule type" value="Genomic_DNA"/>
</dbReference>
<evidence type="ECO:0000313" key="3">
    <source>
        <dbReference type="Proteomes" id="UP001274830"/>
    </source>
</evidence>